<dbReference type="Pfam" id="PF18412">
    <property type="entry name" value="Wza_C"/>
    <property type="match status" value="1"/>
</dbReference>
<evidence type="ECO:0000256" key="14">
    <source>
        <dbReference type="ARBA" id="ARBA00023288"/>
    </source>
</evidence>
<sequence length="403" mass="44118">MSFSMNVSPAPLARIHQILACLAVSTLAGCTIIPGNQAYSHRDESDVRLPIQQGDTLAPANVKIKQITAELIIDMFKAARPPVGDGTSSAKVAEKNNPRFSGDQPGPVPEYRLGAGDIISIIVWDHPELTIPAGSFRTAEQAGTVIAEDGTIFFPYAGVIKVAGKTTSEVRSILSTKLAKYIEKVQLDVRMVAFRSQQVYVVGEVAKPGIQQVTDIPMTVLDAVNRAGGFTPDADYSRVLLTRRGTTYLVDIQAMYDYGAREQNALLEQGDIVNVADRSYNKVFVLGEVAKPGSLVMNKKRSTLAEALSDSGYINQTTADPRWVYVMRGNSDTPELFHLNASLPDAMLLADRFPLRPRDIIYVDTAPIVRWQRVIANMLPTATMLNLTSQTYYPLFGGRQPTR</sequence>
<keyword evidence="3" id="KW-0813">Transport</keyword>
<evidence type="ECO:0000256" key="6">
    <source>
        <dbReference type="ARBA" id="ARBA00022692"/>
    </source>
</evidence>
<keyword evidence="12" id="KW-0564">Palmitate</keyword>
<evidence type="ECO:0000313" key="20">
    <source>
        <dbReference type="Proteomes" id="UP000020077"/>
    </source>
</evidence>
<evidence type="ECO:0000256" key="12">
    <source>
        <dbReference type="ARBA" id="ARBA00023139"/>
    </source>
</evidence>
<evidence type="ECO:0000256" key="8">
    <source>
        <dbReference type="ARBA" id="ARBA00023047"/>
    </source>
</evidence>
<dbReference type="GO" id="GO:0046930">
    <property type="term" value="C:pore complex"/>
    <property type="evidence" value="ECO:0007669"/>
    <property type="project" value="UniProtKB-KW"/>
</dbReference>
<comment type="similarity">
    <text evidence="2">Belongs to the BexD/CtrA/VexA family.</text>
</comment>
<proteinExistence type="inferred from homology"/>
<evidence type="ECO:0000256" key="1">
    <source>
        <dbReference type="ARBA" id="ARBA00004571"/>
    </source>
</evidence>
<dbReference type="Pfam" id="PF22461">
    <property type="entry name" value="SLBB_2"/>
    <property type="match status" value="2"/>
</dbReference>
<feature type="region of interest" description="Disordered" evidence="15">
    <location>
        <begin position="82"/>
        <end position="107"/>
    </location>
</feature>
<feature type="domain" description="Outer-membrane lipoprotein Wza C-terminal" evidence="17">
    <location>
        <begin position="366"/>
        <end position="391"/>
    </location>
</feature>
<comment type="subcellular location">
    <subcellularLocation>
        <location evidence="1">Cell outer membrane</location>
        <topology evidence="1">Multi-pass membrane protein</topology>
    </subcellularLocation>
</comment>
<keyword evidence="8" id="KW-0625">Polysaccharide transport</keyword>
<keyword evidence="5" id="KW-0762">Sugar transport</keyword>
<protein>
    <submittedName>
        <fullName evidence="19">Polysialic acid transport protein KpsD</fullName>
    </submittedName>
</protein>
<dbReference type="Pfam" id="PF02563">
    <property type="entry name" value="Poly_export"/>
    <property type="match status" value="1"/>
</dbReference>
<dbReference type="InterPro" id="IPR003715">
    <property type="entry name" value="Poly_export_N"/>
</dbReference>
<keyword evidence="9" id="KW-0406">Ion transport</keyword>
<dbReference type="Gene3D" id="3.30.1950.10">
    <property type="entry name" value="wza like domain"/>
    <property type="match status" value="1"/>
</dbReference>
<dbReference type="GO" id="GO:0015288">
    <property type="term" value="F:porin activity"/>
    <property type="evidence" value="ECO:0007669"/>
    <property type="project" value="UniProtKB-KW"/>
</dbReference>
<evidence type="ECO:0000259" key="17">
    <source>
        <dbReference type="Pfam" id="PF18412"/>
    </source>
</evidence>
<keyword evidence="13" id="KW-0998">Cell outer membrane</keyword>
<evidence type="ECO:0000256" key="10">
    <source>
        <dbReference type="ARBA" id="ARBA00023114"/>
    </source>
</evidence>
<dbReference type="InterPro" id="IPR040716">
    <property type="entry name" value="Wza_C"/>
</dbReference>
<evidence type="ECO:0000256" key="5">
    <source>
        <dbReference type="ARBA" id="ARBA00022597"/>
    </source>
</evidence>
<keyword evidence="6" id="KW-0812">Transmembrane</keyword>
<dbReference type="InterPro" id="IPR054765">
    <property type="entry name" value="SLBB_dom"/>
</dbReference>
<evidence type="ECO:0000313" key="19">
    <source>
        <dbReference type="EMBL" id="KFB71431.1"/>
    </source>
</evidence>
<evidence type="ECO:0000256" key="3">
    <source>
        <dbReference type="ARBA" id="ARBA00022448"/>
    </source>
</evidence>
<dbReference type="GO" id="GO:0009279">
    <property type="term" value="C:cell outer membrane"/>
    <property type="evidence" value="ECO:0007669"/>
    <property type="project" value="UniProtKB-SubCell"/>
</dbReference>
<keyword evidence="10" id="KW-0626">Porin</keyword>
<evidence type="ECO:0000259" key="16">
    <source>
        <dbReference type="Pfam" id="PF02563"/>
    </source>
</evidence>
<dbReference type="GO" id="GO:0006811">
    <property type="term" value="P:monoatomic ion transport"/>
    <property type="evidence" value="ECO:0007669"/>
    <property type="project" value="UniProtKB-KW"/>
</dbReference>
<dbReference type="Proteomes" id="UP000020077">
    <property type="component" value="Unassembled WGS sequence"/>
</dbReference>
<evidence type="ECO:0000259" key="18">
    <source>
        <dbReference type="Pfam" id="PF22461"/>
    </source>
</evidence>
<comment type="caution">
    <text evidence="19">The sequence shown here is derived from an EMBL/GenBank/DDBJ whole genome shotgun (WGS) entry which is preliminary data.</text>
</comment>
<evidence type="ECO:0000256" key="11">
    <source>
        <dbReference type="ARBA" id="ARBA00023136"/>
    </source>
</evidence>
<dbReference type="NCBIfam" id="NF011658">
    <property type="entry name" value="PRK15078.1"/>
    <property type="match status" value="1"/>
</dbReference>
<keyword evidence="4" id="KW-1134">Transmembrane beta strand</keyword>
<feature type="domain" description="Polysaccharide export protein N-terminal" evidence="16">
    <location>
        <begin position="108"/>
        <end position="191"/>
    </location>
</feature>
<evidence type="ECO:0000256" key="4">
    <source>
        <dbReference type="ARBA" id="ARBA00022452"/>
    </source>
</evidence>
<gene>
    <name evidence="19" type="primary">kpsD</name>
    <name evidence="19" type="ORF">AW09_003435</name>
</gene>
<evidence type="ECO:0000256" key="9">
    <source>
        <dbReference type="ARBA" id="ARBA00023065"/>
    </source>
</evidence>
<dbReference type="GO" id="GO:0015159">
    <property type="term" value="F:polysaccharide transmembrane transporter activity"/>
    <property type="evidence" value="ECO:0007669"/>
    <property type="project" value="InterPro"/>
</dbReference>
<evidence type="ECO:0000256" key="2">
    <source>
        <dbReference type="ARBA" id="ARBA00009450"/>
    </source>
</evidence>
<name>A0A080LSN6_9PROT</name>
<feature type="domain" description="SLBB" evidence="18">
    <location>
        <begin position="282"/>
        <end position="363"/>
    </location>
</feature>
<dbReference type="AlphaFoldDB" id="A0A080LSN6"/>
<dbReference type="PANTHER" id="PTHR33619:SF3">
    <property type="entry name" value="POLYSACCHARIDE EXPORT PROTEIN GFCE-RELATED"/>
    <property type="match status" value="1"/>
</dbReference>
<dbReference type="EMBL" id="JDVG02000544">
    <property type="protein sequence ID" value="KFB71431.1"/>
    <property type="molecule type" value="Genomic_DNA"/>
</dbReference>
<feature type="domain" description="SLBB" evidence="18">
    <location>
        <begin position="197"/>
        <end position="275"/>
    </location>
</feature>
<evidence type="ECO:0000256" key="13">
    <source>
        <dbReference type="ARBA" id="ARBA00023237"/>
    </source>
</evidence>
<dbReference type="PANTHER" id="PTHR33619">
    <property type="entry name" value="POLYSACCHARIDE EXPORT PROTEIN GFCE-RELATED"/>
    <property type="match status" value="1"/>
</dbReference>
<evidence type="ECO:0000256" key="7">
    <source>
        <dbReference type="ARBA" id="ARBA00022729"/>
    </source>
</evidence>
<dbReference type="InterPro" id="IPR049712">
    <property type="entry name" value="Poly_export"/>
</dbReference>
<keyword evidence="14" id="KW-0449">Lipoprotein</keyword>
<dbReference type="Gene3D" id="3.10.560.10">
    <property type="entry name" value="Outer membrane lipoprotein wza domain like"/>
    <property type="match status" value="2"/>
</dbReference>
<keyword evidence="11" id="KW-0472">Membrane</keyword>
<reference evidence="19 20" key="1">
    <citation type="submission" date="2014-02" db="EMBL/GenBank/DDBJ databases">
        <title>Expanding our view of genomic diversity in Candidatus Accumulibacter clades.</title>
        <authorList>
            <person name="Skennerton C.T."/>
            <person name="Barr J.J."/>
            <person name="Slater F.R."/>
            <person name="Bond P.L."/>
            <person name="Tyson G.W."/>
        </authorList>
    </citation>
    <scope>NUCLEOTIDE SEQUENCE [LARGE SCALE GENOMIC DNA]</scope>
    <source>
        <strain evidence="20">BA-91</strain>
    </source>
</reference>
<keyword evidence="7" id="KW-0732">Signal</keyword>
<evidence type="ECO:0000256" key="15">
    <source>
        <dbReference type="SAM" id="MobiDB-lite"/>
    </source>
</evidence>
<organism evidence="19 20">
    <name type="scientific">Candidatus Accumulibacter phosphatis</name>
    <dbReference type="NCBI Taxonomy" id="327160"/>
    <lineage>
        <taxon>Bacteria</taxon>
        <taxon>Pseudomonadati</taxon>
        <taxon>Pseudomonadota</taxon>
        <taxon>Betaproteobacteria</taxon>
        <taxon>Candidatus Accumulibacter</taxon>
    </lineage>
</organism>
<accession>A0A080LSN6</accession>